<protein>
    <submittedName>
        <fullName evidence="2">Heat-shock protein</fullName>
    </submittedName>
</protein>
<dbReference type="RefSeq" id="WP_020213575.1">
    <property type="nucleotide sequence ID" value="NZ_JRLX01000050.1"/>
</dbReference>
<reference evidence="2 3" key="1">
    <citation type="submission" date="2013-09" db="EMBL/GenBank/DDBJ databases">
        <authorList>
            <person name="Zeng Z."/>
            <person name="Chen C."/>
        </authorList>
    </citation>
    <scope>NUCLEOTIDE SEQUENCE [LARGE SCALE GENOMIC DNA]</scope>
    <source>
        <strain evidence="2 3">WB 3.3-2</strain>
    </source>
</reference>
<evidence type="ECO:0000259" key="1">
    <source>
        <dbReference type="Pfam" id="PF17931"/>
    </source>
</evidence>
<sequence length="224" mass="26105">MATKKIITTEPLQFNKADIIERYTDYCLMHGHKPATVYKFAKENGFEEADFYKYFASFDSLERFFFVEMFNHALETLEQSPTYNDFTGVDKLSAFYFTFFEIATANRSYVLYSLEEGGSPGKNLLKLKELRKEFTVYAQAILDKPFDIPNQRADKFQGDALREAAWLQYLSIFKFWIKDTSPGFEKTDIFIEKSVKASADLVYNSPLKSLFDLGKFIYKEKFTA</sequence>
<dbReference type="Pfam" id="PF17931">
    <property type="entry name" value="TetR_C_23"/>
    <property type="match status" value="1"/>
</dbReference>
<dbReference type="EMBL" id="JRLX01000050">
    <property type="protein sequence ID" value="KGO84594.1"/>
    <property type="molecule type" value="Genomic_DNA"/>
</dbReference>
<dbReference type="AlphaFoldDB" id="A0A0A2LX77"/>
<dbReference type="eggNOG" id="ENOG502Z7VU">
    <property type="taxonomic scope" value="Bacteria"/>
</dbReference>
<feature type="domain" description="Tetracyclin repressor-like C-terminal" evidence="1">
    <location>
        <begin position="91"/>
        <end position="217"/>
    </location>
</feature>
<dbReference type="OrthoDB" id="977687at2"/>
<evidence type="ECO:0000313" key="3">
    <source>
        <dbReference type="Proteomes" id="UP000030152"/>
    </source>
</evidence>
<comment type="caution">
    <text evidence="2">The sequence shown here is derived from an EMBL/GenBank/DDBJ whole genome shotgun (WGS) entry which is preliminary data.</text>
</comment>
<gene>
    <name evidence="2" type="ORF">Q765_20765</name>
</gene>
<evidence type="ECO:0000313" key="2">
    <source>
        <dbReference type="EMBL" id="KGO84594.1"/>
    </source>
</evidence>
<dbReference type="InterPro" id="IPR041673">
    <property type="entry name" value="TetR_C_23"/>
</dbReference>
<accession>A0A0A2LX77</accession>
<dbReference type="Gene3D" id="1.10.357.10">
    <property type="entry name" value="Tetracycline Repressor, domain 2"/>
    <property type="match status" value="1"/>
</dbReference>
<dbReference type="Proteomes" id="UP000030152">
    <property type="component" value="Unassembled WGS sequence"/>
</dbReference>
<dbReference type="STRING" id="1121895.GCA_000378485_02407"/>
<organism evidence="2 3">
    <name type="scientific">Flavobacterium rivuli WB 3.3-2 = DSM 21788</name>
    <dbReference type="NCBI Taxonomy" id="1121895"/>
    <lineage>
        <taxon>Bacteria</taxon>
        <taxon>Pseudomonadati</taxon>
        <taxon>Bacteroidota</taxon>
        <taxon>Flavobacteriia</taxon>
        <taxon>Flavobacteriales</taxon>
        <taxon>Flavobacteriaceae</taxon>
        <taxon>Flavobacterium</taxon>
    </lineage>
</organism>
<keyword evidence="3" id="KW-1185">Reference proteome</keyword>
<name>A0A0A2LX77_9FLAO</name>
<dbReference type="SUPFAM" id="SSF48498">
    <property type="entry name" value="Tetracyclin repressor-like, C-terminal domain"/>
    <property type="match status" value="1"/>
</dbReference>
<dbReference type="InterPro" id="IPR036271">
    <property type="entry name" value="Tet_transcr_reg_TetR-rel_C_sf"/>
</dbReference>
<proteinExistence type="predicted"/>